<name>A0AAN7X4D0_ELEMC</name>
<proteinExistence type="predicted"/>
<dbReference type="AlphaFoldDB" id="A0AAN7X4D0"/>
<accession>A0AAN7X4D0</accession>
<keyword evidence="2" id="KW-1185">Reference proteome</keyword>
<reference evidence="1 2" key="2">
    <citation type="journal article" date="2023" name="Mol. Biol. Evol.">
        <title>Genomics of Secondarily Temperate Adaptation in the Only Non-Antarctic Icefish.</title>
        <authorList>
            <person name="Rivera-Colon A.G."/>
            <person name="Rayamajhi N."/>
            <person name="Minhas B.F."/>
            <person name="Madrigal G."/>
            <person name="Bilyk K.T."/>
            <person name="Yoon V."/>
            <person name="Hune M."/>
            <person name="Gregory S."/>
            <person name="Cheng C.H.C."/>
            <person name="Catchen J.M."/>
        </authorList>
    </citation>
    <scope>NUCLEOTIDE SEQUENCE [LARGE SCALE GENOMIC DNA]</scope>
    <source>
        <strain evidence="1">JMC-PN-2008</strain>
    </source>
</reference>
<evidence type="ECO:0000313" key="2">
    <source>
        <dbReference type="Proteomes" id="UP001346869"/>
    </source>
</evidence>
<protein>
    <submittedName>
        <fullName evidence="1">Uncharacterized protein</fullName>
    </submittedName>
</protein>
<dbReference type="EMBL" id="JAUZQC010000017">
    <property type="protein sequence ID" value="KAK5856023.1"/>
    <property type="molecule type" value="Genomic_DNA"/>
</dbReference>
<organism evidence="1 2">
    <name type="scientific">Eleginops maclovinus</name>
    <name type="common">Patagonian blennie</name>
    <name type="synonym">Eleginus maclovinus</name>
    <dbReference type="NCBI Taxonomy" id="56733"/>
    <lineage>
        <taxon>Eukaryota</taxon>
        <taxon>Metazoa</taxon>
        <taxon>Chordata</taxon>
        <taxon>Craniata</taxon>
        <taxon>Vertebrata</taxon>
        <taxon>Euteleostomi</taxon>
        <taxon>Actinopterygii</taxon>
        <taxon>Neopterygii</taxon>
        <taxon>Teleostei</taxon>
        <taxon>Neoteleostei</taxon>
        <taxon>Acanthomorphata</taxon>
        <taxon>Eupercaria</taxon>
        <taxon>Perciformes</taxon>
        <taxon>Notothenioidei</taxon>
        <taxon>Eleginopidae</taxon>
        <taxon>Eleginops</taxon>
    </lineage>
</organism>
<evidence type="ECO:0000313" key="1">
    <source>
        <dbReference type="EMBL" id="KAK5856023.1"/>
    </source>
</evidence>
<comment type="caution">
    <text evidence="1">The sequence shown here is derived from an EMBL/GenBank/DDBJ whole genome shotgun (WGS) entry which is preliminary data.</text>
</comment>
<gene>
    <name evidence="1" type="ORF">PBY51_007649</name>
</gene>
<sequence>MARLFLKDFQPQLTRFPWWSTPAVPEIRAIGISKWQGSWGGHPPATRLLLLPTQLIGWQVAGTTQVCVSARKKKSKDIKSPCTLEQR</sequence>
<dbReference type="Proteomes" id="UP001346869">
    <property type="component" value="Unassembled WGS sequence"/>
</dbReference>
<reference evidence="1 2" key="1">
    <citation type="journal article" date="2023" name="Genes (Basel)">
        <title>Chromosome-Level Genome Assembly and Circadian Gene Repertoire of the Patagonia Blennie Eleginops maclovinus-The Closest Ancestral Proxy of Antarctic Cryonotothenioids.</title>
        <authorList>
            <person name="Cheng C.C."/>
            <person name="Rivera-Colon A.G."/>
            <person name="Minhas B.F."/>
            <person name="Wilson L."/>
            <person name="Rayamajhi N."/>
            <person name="Vargas-Chacoff L."/>
            <person name="Catchen J.M."/>
        </authorList>
    </citation>
    <scope>NUCLEOTIDE SEQUENCE [LARGE SCALE GENOMIC DNA]</scope>
    <source>
        <strain evidence="1">JMC-PN-2008</strain>
    </source>
</reference>